<reference evidence="2 3" key="1">
    <citation type="submission" date="2022-11" db="EMBL/GenBank/DDBJ databases">
        <title>Study of microbial diversity in lake waters.</title>
        <authorList>
            <person name="Zhang J."/>
        </authorList>
    </citation>
    <scope>NUCLEOTIDE SEQUENCE [LARGE SCALE GENOMIC DNA]</scope>
    <source>
        <strain evidence="2 3">DT12</strain>
    </source>
</reference>
<dbReference type="EMBL" id="JAPMLT010000003">
    <property type="protein sequence ID" value="MCX7570034.1"/>
    <property type="molecule type" value="Genomic_DNA"/>
</dbReference>
<comment type="caution">
    <text evidence="2">The sequence shown here is derived from an EMBL/GenBank/DDBJ whole genome shotgun (WGS) entry which is preliminary data.</text>
</comment>
<accession>A0ABT3X5P2</accession>
<name>A0ABT3X5P2_9BACL</name>
<evidence type="ECO:0000256" key="1">
    <source>
        <dbReference type="SAM" id="MobiDB-lite"/>
    </source>
</evidence>
<proteinExistence type="predicted"/>
<keyword evidence="3" id="KW-1185">Reference proteome</keyword>
<evidence type="ECO:0000313" key="2">
    <source>
        <dbReference type="EMBL" id="MCX7570034.1"/>
    </source>
</evidence>
<evidence type="ECO:0000313" key="3">
    <source>
        <dbReference type="Proteomes" id="UP001208017"/>
    </source>
</evidence>
<dbReference type="InterPro" id="IPR024255">
    <property type="entry name" value="GerPB"/>
</dbReference>
<dbReference type="Proteomes" id="UP001208017">
    <property type="component" value="Unassembled WGS sequence"/>
</dbReference>
<protein>
    <submittedName>
        <fullName evidence="2">Uncharacterized protein</fullName>
    </submittedName>
</protein>
<organism evidence="2 3">
    <name type="scientific">Tumebacillus lacus</name>
    <dbReference type="NCBI Taxonomy" id="2995335"/>
    <lineage>
        <taxon>Bacteria</taxon>
        <taxon>Bacillati</taxon>
        <taxon>Bacillota</taxon>
        <taxon>Bacilli</taxon>
        <taxon>Bacillales</taxon>
        <taxon>Alicyclobacillaceae</taxon>
        <taxon>Tumebacillus</taxon>
    </lineage>
</organism>
<gene>
    <name evidence="2" type="ORF">OS242_08655</name>
</gene>
<dbReference type="Pfam" id="PF10803">
    <property type="entry name" value="GerPB"/>
    <property type="match status" value="1"/>
</dbReference>
<sequence length="117" mass="12544">MRVTQKISIGTLRINSMSNSSIVQVGTSGSIKSHAEDIKEYIPQQQAHQKLESKITKEVKPILNKEGLPVKEAAPFPPNAGTGNGMGDGYSAVYQTENGTVLNGDEMTGSAARKKRT</sequence>
<dbReference type="RefSeq" id="WP_267151277.1">
    <property type="nucleotide sequence ID" value="NZ_JAPMLT010000003.1"/>
</dbReference>
<feature type="region of interest" description="Disordered" evidence="1">
    <location>
        <begin position="70"/>
        <end position="92"/>
    </location>
</feature>